<evidence type="ECO:0000256" key="1">
    <source>
        <dbReference type="ARBA" id="ARBA00022630"/>
    </source>
</evidence>
<dbReference type="SUPFAM" id="SSF55469">
    <property type="entry name" value="FMN-dependent nitroreductase-like"/>
    <property type="match status" value="1"/>
</dbReference>
<evidence type="ECO:0000256" key="3">
    <source>
        <dbReference type="ARBA" id="ARBA00023002"/>
    </source>
</evidence>
<keyword evidence="2" id="KW-0288">FMN</keyword>
<comment type="caution">
    <text evidence="5">The sequence shown here is derived from an EMBL/GenBank/DDBJ whole genome shotgun (WGS) entry which is preliminary data.</text>
</comment>
<gene>
    <name evidence="5" type="ORF">F130042H8_11920</name>
</gene>
<protein>
    <submittedName>
        <fullName evidence="5">Nitroreductase family protein</fullName>
    </submittedName>
</protein>
<keyword evidence="1" id="KW-0285">Flavoprotein</keyword>
<evidence type="ECO:0000259" key="4">
    <source>
        <dbReference type="Pfam" id="PF14512"/>
    </source>
</evidence>
<dbReference type="PANTHER" id="PTHR23026">
    <property type="entry name" value="NADPH NITROREDUCTASE"/>
    <property type="match status" value="1"/>
</dbReference>
<dbReference type="InterPro" id="IPR029478">
    <property type="entry name" value="TM1586_NiRdase"/>
</dbReference>
<organism evidence="5 6">
    <name type="scientific">Enterocloster alcoholdehydrogenati</name>
    <dbReference type="NCBI Taxonomy" id="2547410"/>
    <lineage>
        <taxon>Bacteria</taxon>
        <taxon>Bacillati</taxon>
        <taxon>Bacillota</taxon>
        <taxon>Clostridia</taxon>
        <taxon>Lachnospirales</taxon>
        <taxon>Lachnospiraceae</taxon>
        <taxon>Enterocloster</taxon>
    </lineage>
</organism>
<proteinExistence type="predicted"/>
<dbReference type="InterPro" id="IPR000415">
    <property type="entry name" value="Nitroreductase-like"/>
</dbReference>
<accession>A0ABQ0AVY5</accession>
<dbReference type="RefSeq" id="WP_390469451.1">
    <property type="nucleotide sequence ID" value="NZ_BAABXL010000001.1"/>
</dbReference>
<keyword evidence="6" id="KW-1185">Reference proteome</keyword>
<dbReference type="PANTHER" id="PTHR23026:SF90">
    <property type="entry name" value="IODOTYROSINE DEIODINASE 1"/>
    <property type="match status" value="1"/>
</dbReference>
<dbReference type="Gene3D" id="3.40.109.30">
    <property type="entry name" value="putative nitroreductase (tm1586), domain 2"/>
    <property type="match status" value="1"/>
</dbReference>
<dbReference type="Gene3D" id="3.40.109.10">
    <property type="entry name" value="NADH Oxidase"/>
    <property type="match status" value="1"/>
</dbReference>
<reference evidence="5 6" key="1">
    <citation type="submission" date="2024-04" db="EMBL/GenBank/DDBJ databases">
        <title>Defined microbial consortia suppress multidrug-resistant proinflammatory Enterobacteriaceae via ecological control.</title>
        <authorList>
            <person name="Furuichi M."/>
            <person name="Kawaguchi T."/>
            <person name="Pust M."/>
            <person name="Yasuma K."/>
            <person name="Plichta D."/>
            <person name="Hasegawa N."/>
            <person name="Ohya T."/>
            <person name="Bhattarai S."/>
            <person name="Sasajima S."/>
            <person name="Aoto Y."/>
            <person name="Tuganbaev T."/>
            <person name="Yaginuma M."/>
            <person name="Ueda M."/>
            <person name="Okahashi N."/>
            <person name="Amafuji K."/>
            <person name="Kiridooshi Y."/>
            <person name="Sugita K."/>
            <person name="Strazar M."/>
            <person name="Skelly A."/>
            <person name="Suda W."/>
            <person name="Hattori M."/>
            <person name="Nakamoto N."/>
            <person name="Caballero S."/>
            <person name="Norman J."/>
            <person name="Olle B."/>
            <person name="Tanoue T."/>
            <person name="Arita M."/>
            <person name="Bucci V."/>
            <person name="Atarashi K."/>
            <person name="Xavier R."/>
            <person name="Honda K."/>
        </authorList>
    </citation>
    <scope>NUCLEOTIDE SEQUENCE [LARGE SCALE GENOMIC DNA]</scope>
    <source>
        <strain evidence="6">f13</strain>
    </source>
</reference>
<name>A0ABQ0AVY5_9FIRM</name>
<dbReference type="EMBL" id="BAABXL010000001">
    <property type="protein sequence ID" value="GAA6268132.1"/>
    <property type="molecule type" value="Genomic_DNA"/>
</dbReference>
<feature type="domain" description="Putative nitroreductase TM1586" evidence="4">
    <location>
        <begin position="7"/>
        <end position="247"/>
    </location>
</feature>
<evidence type="ECO:0000313" key="6">
    <source>
        <dbReference type="Proteomes" id="UP001600894"/>
    </source>
</evidence>
<dbReference type="Proteomes" id="UP001600894">
    <property type="component" value="Unassembled WGS sequence"/>
</dbReference>
<sequence>MKLSIPVQETIKKRCSVRTFEPKSLLPADKEKLLHYMDTLSNPFGAAVNLHIAEKGINDKGEKLGTYGVIKGANTFLGVSIPQNESELLAAGYEFENLILYATDMGLGTVWLAATFSRDSFSSAMKIGKDDYFIAISPVGYPSDRPTVKEKLMRKTLKASSRKPWAELFFDERFHTPLTPERAGNYSAPLEMLRLAPSATNAQPWRVLKSGNAYHFYETHKKNVSQDEAMIKQVDLGIGLSHFHQTALEIGLKGRFEEISEASDMAPEDFYYMISWAAEK</sequence>
<evidence type="ECO:0000256" key="2">
    <source>
        <dbReference type="ARBA" id="ARBA00022643"/>
    </source>
</evidence>
<dbReference type="InterPro" id="IPR050627">
    <property type="entry name" value="Nitroreductase/BluB"/>
</dbReference>
<keyword evidence="3" id="KW-0560">Oxidoreductase</keyword>
<evidence type="ECO:0000313" key="5">
    <source>
        <dbReference type="EMBL" id="GAA6268132.1"/>
    </source>
</evidence>
<dbReference type="Pfam" id="PF14512">
    <property type="entry name" value="TM1586_NiRdase"/>
    <property type="match status" value="1"/>
</dbReference>